<sequence>MDVRSLAWRTDVALRAYAGGEVEDRGDHLIVRTPANPTFYWGNFLLLAAPPSTASVEHWLAVFEDAFPEAQHRTFGVDGCRGTLDDLGGFRAAGLGVEVSTVLTTHALAAAPPSVDGAVVRPLSDDRDWEQQVELSMSDPDLAGGREFATRRARAERGLVEDGHGLWWGAFVDDVLAASLGVFVASTGLARYQGVQTHPAYRRRGLCTALVHAAGRHALAELGARRLLIVADPDDDAVRVYRRAGFRDGETQLQAARLPRG</sequence>
<name>A0ABW0BNE3_9ACTN</name>
<dbReference type="EMBL" id="JBHSKD010000027">
    <property type="protein sequence ID" value="MFC5178758.1"/>
    <property type="molecule type" value="Genomic_DNA"/>
</dbReference>
<dbReference type="SUPFAM" id="SSF55729">
    <property type="entry name" value="Acyl-CoA N-acyltransferases (Nat)"/>
    <property type="match status" value="1"/>
</dbReference>
<dbReference type="Pfam" id="PF00583">
    <property type="entry name" value="Acetyltransf_1"/>
    <property type="match status" value="1"/>
</dbReference>
<evidence type="ECO:0000313" key="3">
    <source>
        <dbReference type="Proteomes" id="UP001596087"/>
    </source>
</evidence>
<dbReference type="Gene3D" id="3.40.630.30">
    <property type="match status" value="1"/>
</dbReference>
<keyword evidence="3" id="KW-1185">Reference proteome</keyword>
<organism evidence="2 3">
    <name type="scientific">Nocardioides taihuensis</name>
    <dbReference type="NCBI Taxonomy" id="1835606"/>
    <lineage>
        <taxon>Bacteria</taxon>
        <taxon>Bacillati</taxon>
        <taxon>Actinomycetota</taxon>
        <taxon>Actinomycetes</taxon>
        <taxon>Propionibacteriales</taxon>
        <taxon>Nocardioidaceae</taxon>
        <taxon>Nocardioides</taxon>
    </lineage>
</organism>
<reference evidence="3" key="1">
    <citation type="journal article" date="2019" name="Int. J. Syst. Evol. Microbiol.">
        <title>The Global Catalogue of Microorganisms (GCM) 10K type strain sequencing project: providing services to taxonomists for standard genome sequencing and annotation.</title>
        <authorList>
            <consortium name="The Broad Institute Genomics Platform"/>
            <consortium name="The Broad Institute Genome Sequencing Center for Infectious Disease"/>
            <person name="Wu L."/>
            <person name="Ma J."/>
        </authorList>
    </citation>
    <scope>NUCLEOTIDE SEQUENCE [LARGE SCALE GENOMIC DNA]</scope>
    <source>
        <strain evidence="3">DFY41</strain>
    </source>
</reference>
<dbReference type="PROSITE" id="PS51186">
    <property type="entry name" value="GNAT"/>
    <property type="match status" value="1"/>
</dbReference>
<dbReference type="RefSeq" id="WP_378592470.1">
    <property type="nucleotide sequence ID" value="NZ_JBHSKD010000027.1"/>
</dbReference>
<evidence type="ECO:0000313" key="2">
    <source>
        <dbReference type="EMBL" id="MFC5178758.1"/>
    </source>
</evidence>
<evidence type="ECO:0000259" key="1">
    <source>
        <dbReference type="PROSITE" id="PS51186"/>
    </source>
</evidence>
<dbReference type="InterPro" id="IPR000182">
    <property type="entry name" value="GNAT_dom"/>
</dbReference>
<protein>
    <submittedName>
        <fullName evidence="2">GNAT family N-acetyltransferase</fullName>
    </submittedName>
</protein>
<gene>
    <name evidence="2" type="ORF">ACFPGP_18905</name>
</gene>
<feature type="domain" description="N-acetyltransferase" evidence="1">
    <location>
        <begin position="118"/>
        <end position="261"/>
    </location>
</feature>
<proteinExistence type="predicted"/>
<accession>A0ABW0BNE3</accession>
<comment type="caution">
    <text evidence="2">The sequence shown here is derived from an EMBL/GenBank/DDBJ whole genome shotgun (WGS) entry which is preliminary data.</text>
</comment>
<dbReference type="InterPro" id="IPR016181">
    <property type="entry name" value="Acyl_CoA_acyltransferase"/>
</dbReference>
<dbReference type="Proteomes" id="UP001596087">
    <property type="component" value="Unassembled WGS sequence"/>
</dbReference>